<evidence type="ECO:0000313" key="2">
    <source>
        <dbReference type="EMBL" id="CRY84595.1"/>
    </source>
</evidence>
<feature type="transmembrane region" description="Helical" evidence="1">
    <location>
        <begin position="27"/>
        <end position="60"/>
    </location>
</feature>
<dbReference type="InterPro" id="IPR049978">
    <property type="entry name" value="SCO6880-like"/>
</dbReference>
<evidence type="ECO:0000313" key="3">
    <source>
        <dbReference type="Proteomes" id="UP000057820"/>
    </source>
</evidence>
<evidence type="ECO:0008006" key="4">
    <source>
        <dbReference type="Google" id="ProtNLM"/>
    </source>
</evidence>
<dbReference type="NCBIfam" id="NF042935">
    <property type="entry name" value="SCO6880_fam"/>
    <property type="match status" value="1"/>
</dbReference>
<dbReference type="AlphaFoldDB" id="A0A0H5P9T3"/>
<evidence type="ECO:0000256" key="1">
    <source>
        <dbReference type="SAM" id="Phobius"/>
    </source>
</evidence>
<accession>A0A0H5P9T3</accession>
<organism evidence="2 3">
    <name type="scientific">Nocardia farcinica</name>
    <dbReference type="NCBI Taxonomy" id="37329"/>
    <lineage>
        <taxon>Bacteria</taxon>
        <taxon>Bacillati</taxon>
        <taxon>Actinomycetota</taxon>
        <taxon>Actinomycetes</taxon>
        <taxon>Mycobacteriales</taxon>
        <taxon>Nocardiaceae</taxon>
        <taxon>Nocardia</taxon>
    </lineage>
</organism>
<proteinExistence type="predicted"/>
<keyword evidence="1" id="KW-0472">Membrane</keyword>
<geneLocation type="plasmid" evidence="2">
    <name>4</name>
</geneLocation>
<dbReference type="EMBL" id="LN868941">
    <property type="protein sequence ID" value="CRY84595.1"/>
    <property type="molecule type" value="Genomic_DNA"/>
</dbReference>
<keyword evidence="2" id="KW-0614">Plasmid</keyword>
<protein>
    <recommendedName>
        <fullName evidence="4">Type IV secretory pathway, VirB4 components</fullName>
    </recommendedName>
</protein>
<keyword evidence="1" id="KW-0812">Transmembrane</keyword>
<reference evidence="3" key="1">
    <citation type="submission" date="2015-03" db="EMBL/GenBank/DDBJ databases">
        <authorList>
            <consortium name="Pathogen Informatics"/>
        </authorList>
    </citation>
    <scope>NUCLEOTIDE SEQUENCE [LARGE SCALE GENOMIC DNA]</scope>
    <source>
        <strain evidence="3">NCTC11134</strain>
        <plasmid evidence="3">4</plasmid>
    </source>
</reference>
<gene>
    <name evidence="2" type="ORF">ERS450000_06137</name>
</gene>
<name>A0A0H5P9T3_NOCFR</name>
<dbReference type="Proteomes" id="UP000057820">
    <property type="component" value="Plasmid 4"/>
</dbReference>
<keyword evidence="1" id="KW-1133">Transmembrane helix</keyword>
<dbReference type="KEGG" id="nfr:ERS450000_06137"/>
<dbReference type="RefSeq" id="WP_060595278.1">
    <property type="nucleotide sequence ID" value="NZ_CP031419.1"/>
</dbReference>
<sequence length="499" mass="54176">MSETRGYGGYREVTGFGLGRLGTSGTAIILATVVGLAFTTFISLVLAFMGLLIAIPVLALTIVPVGDSRRTVVQHVAWNVRNAWANRCASDAHAADVLEEVSRGENLPGVLAPLKPLTVEDGRGGNQCLLWNRRTGILSAVLKVSPVGTTLADTADTEAWVRNYGSWLADLGFTPIISSVVFTCESSPTGGVDQRAYTLARMERDGRNAPKLAKTIMKKVVNQSRTTTADVQMRVTVNFDLSKASPQPKTLSEGAAEVVRWLPRIESALAAAGATVTERASTAGVIRNIRAAFDPAIRVFLSDAPDEEADELLSWSDAGPLRTESTKDVYYHDSGYSVTWVFKAPPSGVVRHHILLKLVSPGKYYRRFSLVYRPYTAAQAAEIVEREIQAGTLRRIWNAKTKKDETQREYDDRVRARKAAQEESMGAGLGQFTMYITTTVRNEDTLAAACADIEDRVSASKLQFRRARGAQAAAFATSLGYGIEPTAGLSRSAAQRWLA</sequence>